<dbReference type="CDD" id="cd04900">
    <property type="entry name" value="ACT_UUR-like_1"/>
    <property type="match status" value="1"/>
</dbReference>
<dbReference type="CDD" id="cd05401">
    <property type="entry name" value="NT_GlnE_GlnD_like"/>
    <property type="match status" value="1"/>
</dbReference>
<feature type="domain" description="ACT" evidence="8">
    <location>
        <begin position="736"/>
        <end position="818"/>
    </location>
</feature>
<evidence type="ECO:0000256" key="4">
    <source>
        <dbReference type="ARBA" id="ARBA00022801"/>
    </source>
</evidence>
<comment type="caution">
    <text evidence="7">Lacks conserved residue(s) required for the propagation of feature annotation.</text>
</comment>
<keyword evidence="5 7" id="KW-0460">Magnesium</keyword>
<keyword evidence="3" id="KW-0677">Repeat</keyword>
<keyword evidence="6 7" id="KW-0511">Multifunctional enzyme</keyword>
<proteinExistence type="inferred from homology"/>
<comment type="cofactor">
    <cofactor evidence="7">
        <name>Mg(2+)</name>
        <dbReference type="ChEBI" id="CHEBI:18420"/>
    </cofactor>
</comment>
<dbReference type="InterPro" id="IPR043519">
    <property type="entry name" value="NT_sf"/>
</dbReference>
<dbReference type="CDD" id="cd04899">
    <property type="entry name" value="ACT_ACR-UUR-like_2"/>
    <property type="match status" value="1"/>
</dbReference>
<dbReference type="Pfam" id="PF01966">
    <property type="entry name" value="HD"/>
    <property type="match status" value="1"/>
</dbReference>
<gene>
    <name evidence="7 10" type="primary">glnD</name>
    <name evidence="10" type="ORF">GCM10007874_28270</name>
</gene>
<dbReference type="Pfam" id="PF01909">
    <property type="entry name" value="NTP_transf_2"/>
    <property type="match status" value="1"/>
</dbReference>
<accession>A0ABQ6CLR7</accession>
<dbReference type="SUPFAM" id="SSF81593">
    <property type="entry name" value="Nucleotidyltransferase substrate binding subunit/domain"/>
    <property type="match status" value="1"/>
</dbReference>
<dbReference type="Gene3D" id="3.30.70.260">
    <property type="match status" value="1"/>
</dbReference>
<comment type="catalytic activity">
    <reaction evidence="7">
        <text>[protein-PII]-L-tyrosine + UTP = [protein-PII]-uridylyl-L-tyrosine + diphosphate</text>
        <dbReference type="Rhea" id="RHEA:13673"/>
        <dbReference type="Rhea" id="RHEA-COMP:12147"/>
        <dbReference type="Rhea" id="RHEA-COMP:12148"/>
        <dbReference type="ChEBI" id="CHEBI:33019"/>
        <dbReference type="ChEBI" id="CHEBI:46398"/>
        <dbReference type="ChEBI" id="CHEBI:46858"/>
        <dbReference type="ChEBI" id="CHEBI:90602"/>
        <dbReference type="EC" id="2.7.7.59"/>
    </reaction>
</comment>
<dbReference type="InterPro" id="IPR010043">
    <property type="entry name" value="UTase/UR"/>
</dbReference>
<dbReference type="SUPFAM" id="SSF81301">
    <property type="entry name" value="Nucleotidyltransferase"/>
    <property type="match status" value="1"/>
</dbReference>
<dbReference type="InterPro" id="IPR045865">
    <property type="entry name" value="ACT-like_dom_sf"/>
</dbReference>
<evidence type="ECO:0000256" key="5">
    <source>
        <dbReference type="ARBA" id="ARBA00022842"/>
    </source>
</evidence>
<dbReference type="Pfam" id="PF24931">
    <property type="entry name" value="ACT_ACR9_3rd"/>
    <property type="match status" value="1"/>
</dbReference>
<keyword evidence="2 7" id="KW-0548">Nucleotidyltransferase</keyword>
<comment type="activity regulation">
    <text evidence="7">Uridylyltransferase (UTase) activity is inhibited by glutamine, while glutamine activates uridylyl-removing (UR) activity.</text>
</comment>
<dbReference type="Pfam" id="PF08335">
    <property type="entry name" value="GlnD_UR_UTase"/>
    <property type="match status" value="1"/>
</dbReference>
<keyword evidence="11" id="KW-1185">Reference proteome</keyword>
<comment type="similarity">
    <text evidence="7">Belongs to the GlnD family.</text>
</comment>
<protein>
    <recommendedName>
        <fullName evidence="7">Bifunctional uridylyltransferase/uridylyl-removing enzyme</fullName>
        <shortName evidence="7">UTase/UR</shortName>
    </recommendedName>
    <alternativeName>
        <fullName evidence="7">Bifunctional [protein-PII] modification enzyme</fullName>
    </alternativeName>
    <alternativeName>
        <fullName evidence="7">Bifunctional nitrogen sensor protein</fullName>
    </alternativeName>
    <domain>
        <recommendedName>
            <fullName evidence="7">[Protein-PII] uridylyltransferase</fullName>
            <shortName evidence="7">PII uridylyltransferase</shortName>
            <shortName evidence="7">UTase</shortName>
            <ecNumber evidence="7">2.7.7.59</ecNumber>
        </recommendedName>
    </domain>
    <domain>
        <recommendedName>
            <fullName evidence="7">[Protein-PII]-UMP uridylyl-removing enzyme</fullName>
            <shortName evidence="7">UR</shortName>
            <ecNumber evidence="7">3.1.4.-</ecNumber>
        </recommendedName>
    </domain>
</protein>
<comment type="catalytic activity">
    <reaction evidence="7">
        <text>[protein-PII]-uridylyl-L-tyrosine + H2O = [protein-PII]-L-tyrosine + UMP + H(+)</text>
        <dbReference type="Rhea" id="RHEA:48600"/>
        <dbReference type="Rhea" id="RHEA-COMP:12147"/>
        <dbReference type="Rhea" id="RHEA-COMP:12148"/>
        <dbReference type="ChEBI" id="CHEBI:15377"/>
        <dbReference type="ChEBI" id="CHEBI:15378"/>
        <dbReference type="ChEBI" id="CHEBI:46858"/>
        <dbReference type="ChEBI" id="CHEBI:57865"/>
        <dbReference type="ChEBI" id="CHEBI:90602"/>
    </reaction>
</comment>
<dbReference type="InterPro" id="IPR013546">
    <property type="entry name" value="PII_UdlTrfase/GS_AdlTrfase"/>
</dbReference>
<feature type="domain" description="ACT" evidence="8">
    <location>
        <begin position="849"/>
        <end position="923"/>
    </location>
</feature>
<evidence type="ECO:0000259" key="8">
    <source>
        <dbReference type="PROSITE" id="PS51671"/>
    </source>
</evidence>
<name>A0ABQ6CLR7_9HYPH</name>
<dbReference type="SUPFAM" id="SSF55021">
    <property type="entry name" value="ACT-like"/>
    <property type="match status" value="2"/>
</dbReference>
<reference evidence="11" key="1">
    <citation type="journal article" date="2019" name="Int. J. Syst. Evol. Microbiol.">
        <title>The Global Catalogue of Microorganisms (GCM) 10K type strain sequencing project: providing services to taxonomists for standard genome sequencing and annotation.</title>
        <authorList>
            <consortium name="The Broad Institute Genomics Platform"/>
            <consortium name="The Broad Institute Genome Sequencing Center for Infectious Disease"/>
            <person name="Wu L."/>
            <person name="Ma J."/>
        </authorList>
    </citation>
    <scope>NUCLEOTIDE SEQUENCE [LARGE SCALE GENOMIC DNA]</scope>
    <source>
        <strain evidence="11">NBRC 101365</strain>
    </source>
</reference>
<evidence type="ECO:0000256" key="3">
    <source>
        <dbReference type="ARBA" id="ARBA00022737"/>
    </source>
</evidence>
<feature type="region of interest" description="Uridylyltransferase" evidence="7">
    <location>
        <begin position="1"/>
        <end position="377"/>
    </location>
</feature>
<dbReference type="Proteomes" id="UP001156882">
    <property type="component" value="Unassembled WGS sequence"/>
</dbReference>
<dbReference type="EC" id="2.7.7.59" evidence="7"/>
<keyword evidence="4 7" id="KW-0378">Hydrolase</keyword>
<dbReference type="EMBL" id="BSPC01000024">
    <property type="protein sequence ID" value="GLS19810.1"/>
    <property type="molecule type" value="Genomic_DNA"/>
</dbReference>
<dbReference type="NCBIfam" id="NF003467">
    <property type="entry name" value="PRK05092.1"/>
    <property type="match status" value="1"/>
</dbReference>
<dbReference type="RefSeq" id="WP_284312839.1">
    <property type="nucleotide sequence ID" value="NZ_BSPC01000024.1"/>
</dbReference>
<evidence type="ECO:0000259" key="9">
    <source>
        <dbReference type="PROSITE" id="PS51831"/>
    </source>
</evidence>
<comment type="domain">
    <text evidence="7">Has four distinct domains: an N-terminal nucleotidyltransferase (NT) domain responsible for UTase activity, a central HD domain that encodes UR activity, and two C-terminal ACT domains that seem to have a role in glutamine sensing.</text>
</comment>
<dbReference type="InterPro" id="IPR002912">
    <property type="entry name" value="ACT_dom"/>
</dbReference>
<dbReference type="GO" id="GO:0016779">
    <property type="term" value="F:nucleotidyltransferase activity"/>
    <property type="evidence" value="ECO:0007669"/>
    <property type="project" value="UniProtKB-KW"/>
</dbReference>
<dbReference type="InterPro" id="IPR002934">
    <property type="entry name" value="Polymerase_NTP_transf_dom"/>
</dbReference>
<dbReference type="SUPFAM" id="SSF81891">
    <property type="entry name" value="Poly A polymerase C-terminal region-like"/>
    <property type="match status" value="1"/>
</dbReference>
<dbReference type="PIRSF" id="PIRSF006288">
    <property type="entry name" value="PII_uridyltransf"/>
    <property type="match status" value="1"/>
</dbReference>
<dbReference type="EC" id="3.1.4.-" evidence="7"/>
<comment type="function">
    <text evidence="7">Modifies, by uridylylation and deuridylylation, the PII regulatory proteins (GlnB and homologs), in response to the nitrogen status of the cell that GlnD senses through the glutamine level. Under low glutamine levels, catalyzes the conversion of the PII proteins and UTP to PII-UMP and PPi, while under higher glutamine levels, GlnD hydrolyzes PII-UMP to PII and UMP (deuridylylation). Thus, controls uridylylation state and activity of the PII proteins, and plays an important role in the regulation of nitrogen metabolism.</text>
</comment>
<dbReference type="Gene3D" id="3.30.460.10">
    <property type="entry name" value="Beta Polymerase, domain 2"/>
    <property type="match status" value="1"/>
</dbReference>
<evidence type="ECO:0000313" key="11">
    <source>
        <dbReference type="Proteomes" id="UP001156882"/>
    </source>
</evidence>
<dbReference type="PANTHER" id="PTHR47320:SF1">
    <property type="entry name" value="BIFUNCTIONAL URIDYLYLTRANSFERASE_URIDYLYL-REMOVING ENZYME"/>
    <property type="match status" value="1"/>
</dbReference>
<feature type="domain" description="HD" evidence="9">
    <location>
        <begin position="496"/>
        <end position="618"/>
    </location>
</feature>
<evidence type="ECO:0000256" key="7">
    <source>
        <dbReference type="HAMAP-Rule" id="MF_00277"/>
    </source>
</evidence>
<dbReference type="HAMAP" id="MF_00277">
    <property type="entry name" value="PII_uridylyl_transf"/>
    <property type="match status" value="1"/>
</dbReference>
<dbReference type="PANTHER" id="PTHR47320">
    <property type="entry name" value="BIFUNCTIONAL URIDYLYLTRANSFERASE/URIDYLYL-REMOVING ENZYME"/>
    <property type="match status" value="1"/>
</dbReference>
<keyword evidence="1 7" id="KW-0808">Transferase</keyword>
<dbReference type="Gene3D" id="1.10.3090.10">
    <property type="entry name" value="cca-adding enzyme, domain 2"/>
    <property type="match status" value="1"/>
</dbReference>
<evidence type="ECO:0000256" key="2">
    <source>
        <dbReference type="ARBA" id="ARBA00022695"/>
    </source>
</evidence>
<evidence type="ECO:0000256" key="1">
    <source>
        <dbReference type="ARBA" id="ARBA00022679"/>
    </source>
</evidence>
<dbReference type="PROSITE" id="PS51831">
    <property type="entry name" value="HD"/>
    <property type="match status" value="1"/>
</dbReference>
<dbReference type="InterPro" id="IPR003607">
    <property type="entry name" value="HD/PDEase_dom"/>
</dbReference>
<dbReference type="PROSITE" id="PS51671">
    <property type="entry name" value="ACT"/>
    <property type="match status" value="2"/>
</dbReference>
<sequence length="923" mass="103495">MLDKPDREFNLVIDRMALEAEIDALALEHEGHADALRQAVVSLLKLVLKDGREKVCQWFQEDRLGTACAQRLSWLEDEIIRATYAYVTRYVYTSHNPSASERMAIVAVGGYGRGTLAPGSDIDLLFLLPAKQTAWGESVTEAILYVLWDLGQKVGHATRSIDECLRLARTDMTIRTTILEARPILGDMALAQVLATRFDKELVQSTAAEFVAAKLAERDDRVVKAGNSRYRVEPNVKEGKGGLRDLNTLYWIAKYVYRVHDSAALVEAGLFTRREYRQFVLAEDFLWATRCAIHFLTRRPDDRLTFDLQREIASFLGYADRGGLRGVERFMKHYFLVAKDVGDLTAIVCAALEERQAKPKAMLDRFIAPFRRSQRQALTGTKDFVIETGRLNVANDEVFAHDPVNLIRLFHLADLHSLAFHPDAMRLVTRSLKLVNAGLRENKEANRLFLEILTSRNAPETVLRRMNETGVLGRFIPDFGKVVAMMQFNMYHRYTVDEHLLRSVGELADIDRGDGADEHPLSNEIMPTIQNRTALYVATFLHDIAKGRPEDHSIAGARIAKKLGPRFGLSPAQTDTVSWLIEQHLVMSMTAQSRDLSDRKTIETFAGAVQTLERLKLLLILTVADIRAVGPGVWNGWKGQLLRSLFWETELVLAGGHSNADRRASVRLSQEELRAGMTDWTGEEIEAYIAKHYAPYWLRVDLPRRLRHARFVRSVLERGESLGTEVDTDAFRGVTELTILAPDHPRLLSIITGACAASGANIVDAQINTTTDGLALDTIFVSREFPRDEDELRRAGRIAKAMEQALQGTIRLPDAVAKRSAISVKPRHKAFQVAPDVVVDNEWSNRHTVVEVSGLDRPGLLYDLTTALSQLNLNIASAHIATFGEKAVDVFYVTDLTGAKIISSERQDSIRSSLLEAFRPEGK</sequence>
<evidence type="ECO:0000256" key="6">
    <source>
        <dbReference type="ARBA" id="ARBA00023268"/>
    </source>
</evidence>
<dbReference type="SMART" id="SM00471">
    <property type="entry name" value="HDc"/>
    <property type="match status" value="1"/>
</dbReference>
<dbReference type="InterPro" id="IPR006674">
    <property type="entry name" value="HD_domain"/>
</dbReference>
<comment type="caution">
    <text evidence="10">The sequence shown here is derived from an EMBL/GenBank/DDBJ whole genome shotgun (WGS) entry which is preliminary data.</text>
</comment>
<organism evidence="10 11">
    <name type="scientific">Labrys miyagiensis</name>
    <dbReference type="NCBI Taxonomy" id="346912"/>
    <lineage>
        <taxon>Bacteria</taxon>
        <taxon>Pseudomonadati</taxon>
        <taxon>Pseudomonadota</taxon>
        <taxon>Alphaproteobacteria</taxon>
        <taxon>Hyphomicrobiales</taxon>
        <taxon>Xanthobacteraceae</taxon>
        <taxon>Labrys</taxon>
    </lineage>
</organism>
<dbReference type="NCBIfam" id="TIGR01693">
    <property type="entry name" value="UTase_glnD"/>
    <property type="match status" value="1"/>
</dbReference>
<evidence type="ECO:0000313" key="10">
    <source>
        <dbReference type="EMBL" id="GLS19810.1"/>
    </source>
</evidence>